<dbReference type="Gene3D" id="1.20.1280.50">
    <property type="match status" value="1"/>
</dbReference>
<feature type="region of interest" description="Disordered" evidence="1">
    <location>
        <begin position="1"/>
        <end position="26"/>
    </location>
</feature>
<dbReference type="FunFam" id="3.80.10.10:FF:002340">
    <property type="entry name" value="Uncharacterized protein"/>
    <property type="match status" value="1"/>
</dbReference>
<dbReference type="SUPFAM" id="SSF52047">
    <property type="entry name" value="RNI-like"/>
    <property type="match status" value="1"/>
</dbReference>
<reference evidence="2 3" key="1">
    <citation type="submission" date="2019-06" db="EMBL/GenBank/DDBJ databases">
        <title>A chromosomal-level reference genome of Carpinus fangiana (Coryloideae, Betulaceae).</title>
        <authorList>
            <person name="Yang X."/>
            <person name="Wang Z."/>
            <person name="Zhang L."/>
            <person name="Hao G."/>
            <person name="Liu J."/>
            <person name="Yang Y."/>
        </authorList>
    </citation>
    <scope>NUCLEOTIDE SEQUENCE [LARGE SCALE GENOMIC DNA]</scope>
    <source>
        <strain evidence="2">Cfa_2016G</strain>
        <tissue evidence="2">Leaf</tissue>
    </source>
</reference>
<organism evidence="2 3">
    <name type="scientific">Carpinus fangiana</name>
    <dbReference type="NCBI Taxonomy" id="176857"/>
    <lineage>
        <taxon>Eukaryota</taxon>
        <taxon>Viridiplantae</taxon>
        <taxon>Streptophyta</taxon>
        <taxon>Embryophyta</taxon>
        <taxon>Tracheophyta</taxon>
        <taxon>Spermatophyta</taxon>
        <taxon>Magnoliopsida</taxon>
        <taxon>eudicotyledons</taxon>
        <taxon>Gunneridae</taxon>
        <taxon>Pentapetalae</taxon>
        <taxon>rosids</taxon>
        <taxon>fabids</taxon>
        <taxon>Fagales</taxon>
        <taxon>Betulaceae</taxon>
        <taxon>Carpinus</taxon>
    </lineage>
</organism>
<evidence type="ECO:0000313" key="3">
    <source>
        <dbReference type="Proteomes" id="UP000327013"/>
    </source>
</evidence>
<dbReference type="Gene3D" id="3.80.10.10">
    <property type="entry name" value="Ribonuclease Inhibitor"/>
    <property type="match status" value="2"/>
</dbReference>
<dbReference type="PANTHER" id="PTHR13318:SF74">
    <property type="entry name" value="OS02G0658500 PROTEIN"/>
    <property type="match status" value="1"/>
</dbReference>
<protein>
    <recommendedName>
        <fullName evidence="4">F-box domain-containing protein</fullName>
    </recommendedName>
</protein>
<dbReference type="SUPFAM" id="SSF81383">
    <property type="entry name" value="F-box domain"/>
    <property type="match status" value="1"/>
</dbReference>
<feature type="region of interest" description="Disordered" evidence="1">
    <location>
        <begin position="59"/>
        <end position="88"/>
    </location>
</feature>
<gene>
    <name evidence="2" type="ORF">FH972_011140</name>
</gene>
<dbReference type="GO" id="GO:0031146">
    <property type="term" value="P:SCF-dependent proteasomal ubiquitin-dependent protein catabolic process"/>
    <property type="evidence" value="ECO:0007669"/>
    <property type="project" value="TreeGrafter"/>
</dbReference>
<dbReference type="OrthoDB" id="550575at2759"/>
<evidence type="ECO:0008006" key="4">
    <source>
        <dbReference type="Google" id="ProtNLM"/>
    </source>
</evidence>
<evidence type="ECO:0000256" key="1">
    <source>
        <dbReference type="SAM" id="MobiDB-lite"/>
    </source>
</evidence>
<keyword evidence="3" id="KW-1185">Reference proteome</keyword>
<dbReference type="InterPro" id="IPR036047">
    <property type="entry name" value="F-box-like_dom_sf"/>
</dbReference>
<sequence>MSDSAETNPKAPNHPSPNPKQSKRVARARTLSLPDIFFKDQEAFKHAIHQMQLHQPHHQFPLATSPSPSSPTTSCSSSNTDLTALSVDPPAPDPTSLLSDTLLLHIFSKLPVTQYHYNSLVCKRWLLLHGSLVQSLKLLDWGFLDSGRIFHRFANVSDVDIVRACIRSRRNSGILVTHKAISVHVDSNFSGNGFIGAADFLPTRVIDQGLKSLAESYPNLRRLVAIGASEDGLSWMAKECQILQELELHCCGDLSLRGISGCRNLQIVKLVGWVDGFYGSVVSDIGLTILAQGCTRLVRLELCGCEGSYDGIKAIGQCCQMLEEIILRDHRMDAGWLAALSYCGNLKTLKLQSCRSIDSSPGPDEHLGLCRTLEGLHLQRCQMRPRDQHGVRALLLVCREVREIVLQDCWGLENDVFGFAGICRGVKVLSLEGCSLLTVEGLELVILSWKELQRLRVISCNKIKDSEVTPALAALFSVLKELKWRPDSRSLLQSSLAETGLGKKGGRFFRTFKG</sequence>
<dbReference type="AlphaFoldDB" id="A0A660KWI6"/>
<dbReference type="EMBL" id="CM017324">
    <property type="protein sequence ID" value="KAE8038659.1"/>
    <property type="molecule type" value="Genomic_DNA"/>
</dbReference>
<evidence type="ECO:0000313" key="2">
    <source>
        <dbReference type="EMBL" id="KAE8038659.1"/>
    </source>
</evidence>
<dbReference type="Proteomes" id="UP000327013">
    <property type="component" value="Chromosome 4"/>
</dbReference>
<name>A0A660KWI6_9ROSI</name>
<dbReference type="PANTHER" id="PTHR13318">
    <property type="entry name" value="PARTNER OF PAIRED, ISOFORM B-RELATED"/>
    <property type="match status" value="1"/>
</dbReference>
<accession>A0A660KWI6</accession>
<dbReference type="GO" id="GO:0019005">
    <property type="term" value="C:SCF ubiquitin ligase complex"/>
    <property type="evidence" value="ECO:0007669"/>
    <property type="project" value="TreeGrafter"/>
</dbReference>
<proteinExistence type="predicted"/>
<feature type="compositionally biased region" description="Low complexity" evidence="1">
    <location>
        <begin position="64"/>
        <end position="78"/>
    </location>
</feature>
<dbReference type="InterPro" id="IPR032675">
    <property type="entry name" value="LRR_dom_sf"/>
</dbReference>